<protein>
    <submittedName>
        <fullName evidence="2">DUF349 domain-containing protein</fullName>
    </submittedName>
</protein>
<gene>
    <name evidence="2" type="ORF">EBQ10_01070</name>
</gene>
<name>A0A3Q9GGE1_9ACTO</name>
<proteinExistence type="predicted"/>
<feature type="compositionally biased region" description="Polar residues" evidence="1">
    <location>
        <begin position="1"/>
        <end position="12"/>
    </location>
</feature>
<dbReference type="EMBL" id="CP033905">
    <property type="protein sequence ID" value="AZR06021.1"/>
    <property type="molecule type" value="Genomic_DNA"/>
</dbReference>
<evidence type="ECO:0000256" key="1">
    <source>
        <dbReference type="SAM" id="MobiDB-lite"/>
    </source>
</evidence>
<feature type="region of interest" description="Disordered" evidence="1">
    <location>
        <begin position="1"/>
        <end position="38"/>
    </location>
</feature>
<evidence type="ECO:0000313" key="2">
    <source>
        <dbReference type="EMBL" id="AZR06021.1"/>
    </source>
</evidence>
<dbReference type="Pfam" id="PF03993">
    <property type="entry name" value="DUF349"/>
    <property type="match status" value="3"/>
</dbReference>
<evidence type="ECO:0000313" key="3">
    <source>
        <dbReference type="Proteomes" id="UP000275951"/>
    </source>
</evidence>
<accession>A0A3Q9GGE1</accession>
<sequence>MTESTNETTQTPAEVPASATAKPVPPTIRPKPQVAAPVPEVDDAAAAEAAKWGRVDDDGNVWLRSSDGERIVGQYAIDGSDKHDALGLYVRRYLDLENEISLLEARVYHISPEEISTALNSLTEQLKEPAVVGDVAALRNRVEQLRGTVEERRAQVKAEREAAKKAAIEERTAIVEAAEAVAAQDPANTHWKNSRTELTNLLDQWKYAQRHSARIDRPTEEALWKRFSTARTTFDRHRRQFFSQKDMERKEVIARKEAIIARAEAIADSTDWGSTSSEFRALMNDWKRAGRTSKRDDDALWERFSAAQNRFYDARNAHNAEIDEEFAANRDRKLELLAEAEKLLPVTDIEFAKAQIRAIGERWDAIGRVPRSDIQRTEGRMRDIENQIRQAESEQWKKSDPDKDERSAGMAEQLQKLIDELEVQLAEARTAGNEKKIKEYEEALAARKAWLTAVQQD</sequence>
<dbReference type="AlphaFoldDB" id="A0A3Q9GGE1"/>
<dbReference type="Proteomes" id="UP000275951">
    <property type="component" value="Chromosome"/>
</dbReference>
<reference evidence="2 3" key="1">
    <citation type="submission" date="2018-11" db="EMBL/GenBank/DDBJ databases">
        <title>Multidrug-resistant genes are associated with an 42-kb island TGI1 carrying a complex class 1 integron in a Trueperella pyogenes.</title>
        <authorList>
            <person name="Dong W."/>
        </authorList>
    </citation>
    <scope>NUCLEOTIDE SEQUENCE [LARGE SCALE GENOMIC DNA]</scope>
    <source>
        <strain evidence="2 3">TP4</strain>
    </source>
</reference>
<feature type="region of interest" description="Disordered" evidence="1">
    <location>
        <begin position="389"/>
        <end position="409"/>
    </location>
</feature>
<feature type="compositionally biased region" description="Basic and acidic residues" evidence="1">
    <location>
        <begin position="389"/>
        <end position="407"/>
    </location>
</feature>
<dbReference type="InterPro" id="IPR007139">
    <property type="entry name" value="DUF349"/>
</dbReference>
<organism evidence="2 3">
    <name type="scientific">Trueperella pyogenes</name>
    <dbReference type="NCBI Taxonomy" id="1661"/>
    <lineage>
        <taxon>Bacteria</taxon>
        <taxon>Bacillati</taxon>
        <taxon>Actinomycetota</taxon>
        <taxon>Actinomycetes</taxon>
        <taxon>Actinomycetales</taxon>
        <taxon>Actinomycetaceae</taxon>
        <taxon>Trueperella</taxon>
    </lineage>
</organism>